<feature type="compositionally biased region" description="Basic and acidic residues" evidence="1">
    <location>
        <begin position="146"/>
        <end position="155"/>
    </location>
</feature>
<dbReference type="PANTHER" id="PTHR36970">
    <property type="entry name" value="UNNAMED PRODUCT"/>
    <property type="match status" value="1"/>
</dbReference>
<dbReference type="PANTHER" id="PTHR36970:SF1">
    <property type="entry name" value="BESTROPHIN HOMOLOG"/>
    <property type="match status" value="1"/>
</dbReference>
<feature type="region of interest" description="Disordered" evidence="1">
    <location>
        <begin position="143"/>
        <end position="173"/>
    </location>
</feature>
<proteinExistence type="predicted"/>
<evidence type="ECO:0000256" key="1">
    <source>
        <dbReference type="SAM" id="MobiDB-lite"/>
    </source>
</evidence>
<reference evidence="2" key="1">
    <citation type="submission" date="2021-01" db="EMBL/GenBank/DDBJ databases">
        <authorList>
            <person name="Corre E."/>
            <person name="Pelletier E."/>
            <person name="Niang G."/>
            <person name="Scheremetjew M."/>
            <person name="Finn R."/>
            <person name="Kale V."/>
            <person name="Holt S."/>
            <person name="Cochrane G."/>
            <person name="Meng A."/>
            <person name="Brown T."/>
            <person name="Cohen L."/>
        </authorList>
    </citation>
    <scope>NUCLEOTIDE SEQUENCE</scope>
    <source>
        <strain evidence="2">ECT3854</strain>
    </source>
</reference>
<feature type="compositionally biased region" description="Low complexity" evidence="1">
    <location>
        <begin position="164"/>
        <end position="173"/>
    </location>
</feature>
<accession>A0A7S1GSD6</accession>
<evidence type="ECO:0000313" key="2">
    <source>
        <dbReference type="EMBL" id="CAD8945425.1"/>
    </source>
</evidence>
<dbReference type="AlphaFoldDB" id="A0A7S1GSD6"/>
<name>A0A7S1GSD6_CYCTE</name>
<organism evidence="2">
    <name type="scientific">Cyclophora tenuis</name>
    <name type="common">Marine diatom</name>
    <dbReference type="NCBI Taxonomy" id="216820"/>
    <lineage>
        <taxon>Eukaryota</taxon>
        <taxon>Sar</taxon>
        <taxon>Stramenopiles</taxon>
        <taxon>Ochrophyta</taxon>
        <taxon>Bacillariophyta</taxon>
        <taxon>Fragilariophyceae</taxon>
        <taxon>Fragilariophycidae</taxon>
        <taxon>Cyclophorales</taxon>
        <taxon>Cyclophoraceae</taxon>
        <taxon>Cyclophora</taxon>
    </lineage>
</organism>
<protein>
    <submittedName>
        <fullName evidence="2">Uncharacterized protein</fullName>
    </submittedName>
</protein>
<sequence length="173" mass="19762">MGRITLYCEVLKREGLPGNEASRMRQWERFTLEALEGLRMVKFYRTPQALRSLCRLFSVFLPPFYAPFYAQLAKDLNSLGTAITFSVMTSLALTALFESLTQMEDPFLSQQSLDGIDVPRETQLIKHELLLLRHKLFFPHAPSPYNHDDATKQEQETAITASPTTNTTTNDDE</sequence>
<dbReference type="EMBL" id="HBFW01025906">
    <property type="protein sequence ID" value="CAD8945425.1"/>
    <property type="molecule type" value="Transcribed_RNA"/>
</dbReference>
<gene>
    <name evidence="2" type="ORF">CTEN0397_LOCUS16629</name>
</gene>